<comment type="subcellular location">
    <subcellularLocation>
        <location evidence="9">Cytoplasm</location>
    </subcellularLocation>
</comment>
<reference evidence="12" key="1">
    <citation type="submission" date="2021-06" db="EMBL/GenBank/DDBJ databases">
        <title>44 bacteria genomes isolated from Dapeng, Shenzhen.</title>
        <authorList>
            <person name="Zheng W."/>
            <person name="Yu S."/>
            <person name="Huang Y."/>
        </authorList>
    </citation>
    <scope>NUCLEOTIDE SEQUENCE</scope>
    <source>
        <strain evidence="12">DP5N28-2</strain>
    </source>
</reference>
<keyword evidence="3 9" id="KW-0479">Metal-binding</keyword>
<evidence type="ECO:0000256" key="10">
    <source>
        <dbReference type="RuleBase" id="RU003313"/>
    </source>
</evidence>
<dbReference type="Gene3D" id="3.40.50.300">
    <property type="entry name" value="P-loop containing nucleotide triphosphate hydrolases"/>
    <property type="match status" value="1"/>
</dbReference>
<evidence type="ECO:0000256" key="2">
    <source>
        <dbReference type="ARBA" id="ARBA00022694"/>
    </source>
</evidence>
<dbReference type="Pfam" id="PF01926">
    <property type="entry name" value="MMR_HSR1"/>
    <property type="match status" value="1"/>
</dbReference>
<dbReference type="CDD" id="cd14858">
    <property type="entry name" value="TrmE_N"/>
    <property type="match status" value="1"/>
</dbReference>
<dbReference type="PANTHER" id="PTHR42714">
    <property type="entry name" value="TRNA MODIFICATION GTPASE GTPBP3"/>
    <property type="match status" value="1"/>
</dbReference>
<feature type="binding site" evidence="9">
    <location>
        <position position="251"/>
    </location>
    <ligand>
        <name>K(+)</name>
        <dbReference type="ChEBI" id="CHEBI:29103"/>
    </ligand>
</feature>
<evidence type="ECO:0000256" key="6">
    <source>
        <dbReference type="ARBA" id="ARBA00022842"/>
    </source>
</evidence>
<dbReference type="InterPro" id="IPR025867">
    <property type="entry name" value="MnmE_helical"/>
</dbReference>
<dbReference type="InterPro" id="IPR027368">
    <property type="entry name" value="MnmE_dom2"/>
</dbReference>
<feature type="binding site" evidence="9">
    <location>
        <position position="253"/>
    </location>
    <ligand>
        <name>K(+)</name>
        <dbReference type="ChEBI" id="CHEBI:29103"/>
    </ligand>
</feature>
<dbReference type="InterPro" id="IPR004520">
    <property type="entry name" value="GTPase_MnmE"/>
</dbReference>
<comment type="function">
    <text evidence="9">Exhibits a very high intrinsic GTPase hydrolysis rate. Involved in the addition of a carboxymethylaminomethyl (cmnm) group at the wobble position (U34) of certain tRNAs, forming tRNA-cmnm(5)s(2)U34.</text>
</comment>
<dbReference type="NCBIfam" id="NF003661">
    <property type="entry name" value="PRK05291.1-3"/>
    <property type="match status" value="1"/>
</dbReference>
<dbReference type="InterPro" id="IPR027417">
    <property type="entry name" value="P-loop_NTPase"/>
</dbReference>
<gene>
    <name evidence="9 12" type="primary">mnmE</name>
    <name evidence="9" type="synonym">trmE</name>
    <name evidence="12" type="ORF">KUV50_18255</name>
</gene>
<feature type="domain" description="TrmE-type G" evidence="11">
    <location>
        <begin position="222"/>
        <end position="385"/>
    </location>
</feature>
<dbReference type="InterPro" id="IPR018948">
    <property type="entry name" value="GTP-bd_TrmE_N"/>
</dbReference>
<dbReference type="GO" id="GO:0046872">
    <property type="term" value="F:metal ion binding"/>
    <property type="evidence" value="ECO:0007669"/>
    <property type="project" value="UniProtKB-KW"/>
</dbReference>
<evidence type="ECO:0000256" key="4">
    <source>
        <dbReference type="ARBA" id="ARBA00022741"/>
    </source>
</evidence>
<dbReference type="PANTHER" id="PTHR42714:SF2">
    <property type="entry name" value="TRNA MODIFICATION GTPASE GTPBP3, MITOCHONDRIAL"/>
    <property type="match status" value="1"/>
</dbReference>
<comment type="caution">
    <text evidence="9">Lacks conserved residue(s) required for the propagation of feature annotation.</text>
</comment>
<dbReference type="Pfam" id="PF12631">
    <property type="entry name" value="MnmE_helical"/>
    <property type="match status" value="1"/>
</dbReference>
<feature type="binding site" evidence="9">
    <location>
        <begin position="251"/>
        <end position="257"/>
    </location>
    <ligand>
        <name>GTP</name>
        <dbReference type="ChEBI" id="CHEBI:37565"/>
    </ligand>
</feature>
<keyword evidence="6 9" id="KW-0460">Magnesium</keyword>
<dbReference type="NCBIfam" id="TIGR00450">
    <property type="entry name" value="mnmE_trmE_thdF"/>
    <property type="match status" value="1"/>
</dbReference>
<evidence type="ECO:0000256" key="9">
    <source>
        <dbReference type="HAMAP-Rule" id="MF_00379"/>
    </source>
</evidence>
<dbReference type="SUPFAM" id="SSF52540">
    <property type="entry name" value="P-loop containing nucleoside triphosphate hydrolases"/>
    <property type="match status" value="1"/>
</dbReference>
<dbReference type="GO" id="GO:0030488">
    <property type="term" value="P:tRNA methylation"/>
    <property type="evidence" value="ECO:0007669"/>
    <property type="project" value="TreeGrafter"/>
</dbReference>
<keyword evidence="2 9" id="KW-0819">tRNA processing</keyword>
<keyword evidence="8 9" id="KW-0342">GTP-binding</keyword>
<evidence type="ECO:0000256" key="7">
    <source>
        <dbReference type="ARBA" id="ARBA00022958"/>
    </source>
</evidence>
<dbReference type="InterPro" id="IPR031168">
    <property type="entry name" value="G_TrmE"/>
</dbReference>
<dbReference type="InterPro" id="IPR005225">
    <property type="entry name" value="Small_GTP-bd"/>
</dbReference>
<feature type="binding site" evidence="9">
    <location>
        <position position="87"/>
    </location>
    <ligand>
        <name>(6S)-5-formyl-5,6,7,8-tetrahydrofolate</name>
        <dbReference type="ChEBI" id="CHEBI:57457"/>
    </ligand>
</feature>
<name>A0A953LD18_9BACT</name>
<feature type="binding site" evidence="9">
    <location>
        <position position="463"/>
    </location>
    <ligand>
        <name>(6S)-5-formyl-5,6,7,8-tetrahydrofolate</name>
        <dbReference type="ChEBI" id="CHEBI:57457"/>
    </ligand>
</feature>
<dbReference type="GO" id="GO:0042802">
    <property type="term" value="F:identical protein binding"/>
    <property type="evidence" value="ECO:0007669"/>
    <property type="project" value="UniProtKB-ARBA"/>
</dbReference>
<dbReference type="EC" id="3.6.-.-" evidence="9"/>
<comment type="similarity">
    <text evidence="1 9 10">Belongs to the TRAFAC class TrmE-Era-EngA-EngB-Septin-like GTPase superfamily. TrmE GTPase family.</text>
</comment>
<evidence type="ECO:0000256" key="5">
    <source>
        <dbReference type="ARBA" id="ARBA00022801"/>
    </source>
</evidence>
<keyword evidence="4 9" id="KW-0547">Nucleotide-binding</keyword>
<keyword evidence="9" id="KW-0963">Cytoplasm</keyword>
<feature type="binding site" evidence="9">
    <location>
        <begin position="232"/>
        <end position="237"/>
    </location>
    <ligand>
        <name>GTP</name>
        <dbReference type="ChEBI" id="CHEBI:37565"/>
    </ligand>
</feature>
<dbReference type="PROSITE" id="PS51709">
    <property type="entry name" value="G_TRME"/>
    <property type="match status" value="1"/>
</dbReference>
<dbReference type="GO" id="GO:0003924">
    <property type="term" value="F:GTPase activity"/>
    <property type="evidence" value="ECO:0007669"/>
    <property type="project" value="UniProtKB-UniRule"/>
</dbReference>
<feature type="binding site" evidence="9">
    <location>
        <position position="236"/>
    </location>
    <ligand>
        <name>Mg(2+)</name>
        <dbReference type="ChEBI" id="CHEBI:18420"/>
    </ligand>
</feature>
<feature type="binding site" evidence="9">
    <location>
        <position position="232"/>
    </location>
    <ligand>
        <name>K(+)</name>
        <dbReference type="ChEBI" id="CHEBI:29103"/>
    </ligand>
</feature>
<dbReference type="InterPro" id="IPR006073">
    <property type="entry name" value="GTP-bd"/>
</dbReference>
<comment type="caution">
    <text evidence="12">The sequence shown here is derived from an EMBL/GenBank/DDBJ whole genome shotgun (WGS) entry which is preliminary data.</text>
</comment>
<dbReference type="CDD" id="cd04164">
    <property type="entry name" value="trmE"/>
    <property type="match status" value="1"/>
</dbReference>
<keyword evidence="7 9" id="KW-0630">Potassium</keyword>
<proteinExistence type="inferred from homology"/>
<dbReference type="Pfam" id="PF10396">
    <property type="entry name" value="TrmE_N"/>
    <property type="match status" value="1"/>
</dbReference>
<evidence type="ECO:0000256" key="8">
    <source>
        <dbReference type="ARBA" id="ARBA00023134"/>
    </source>
</evidence>
<feature type="binding site" evidence="9">
    <location>
        <position position="126"/>
    </location>
    <ligand>
        <name>(6S)-5-formyl-5,6,7,8-tetrahydrofolate</name>
        <dbReference type="ChEBI" id="CHEBI:57457"/>
    </ligand>
</feature>
<dbReference type="GO" id="GO:0005525">
    <property type="term" value="F:GTP binding"/>
    <property type="evidence" value="ECO:0007669"/>
    <property type="project" value="UniProtKB-UniRule"/>
</dbReference>
<accession>A0A953LD18</accession>
<dbReference type="RefSeq" id="WP_222581650.1">
    <property type="nucleotide sequence ID" value="NZ_JAHVHU010000023.1"/>
</dbReference>
<dbReference type="InterPro" id="IPR027266">
    <property type="entry name" value="TrmE/GcvT-like"/>
</dbReference>
<evidence type="ECO:0000259" key="11">
    <source>
        <dbReference type="PROSITE" id="PS51709"/>
    </source>
</evidence>
<keyword evidence="13" id="KW-1185">Reference proteome</keyword>
<evidence type="ECO:0000313" key="13">
    <source>
        <dbReference type="Proteomes" id="UP000753961"/>
    </source>
</evidence>
<dbReference type="Proteomes" id="UP000753961">
    <property type="component" value="Unassembled WGS sequence"/>
</dbReference>
<dbReference type="NCBIfam" id="TIGR00231">
    <property type="entry name" value="small_GTP"/>
    <property type="match status" value="1"/>
</dbReference>
<organism evidence="12 13">
    <name type="scientific">Membranihabitans marinus</name>
    <dbReference type="NCBI Taxonomy" id="1227546"/>
    <lineage>
        <taxon>Bacteria</taxon>
        <taxon>Pseudomonadati</taxon>
        <taxon>Bacteroidota</taxon>
        <taxon>Saprospiria</taxon>
        <taxon>Saprospirales</taxon>
        <taxon>Saprospiraceae</taxon>
        <taxon>Membranihabitans</taxon>
    </lineage>
</organism>
<feature type="binding site" evidence="9">
    <location>
        <begin position="276"/>
        <end position="279"/>
    </location>
    <ligand>
        <name>GTP</name>
        <dbReference type="ChEBI" id="CHEBI:37565"/>
    </ligand>
</feature>
<dbReference type="SUPFAM" id="SSF116878">
    <property type="entry name" value="TrmE connector domain"/>
    <property type="match status" value="1"/>
</dbReference>
<dbReference type="HAMAP" id="MF_00379">
    <property type="entry name" value="GTPase_MnmE"/>
    <property type="match status" value="1"/>
</dbReference>
<evidence type="ECO:0000313" key="12">
    <source>
        <dbReference type="EMBL" id="MBY5960101.1"/>
    </source>
</evidence>
<dbReference type="GO" id="GO:0002098">
    <property type="term" value="P:tRNA wobble uridine modification"/>
    <property type="evidence" value="ECO:0007669"/>
    <property type="project" value="TreeGrafter"/>
</dbReference>
<dbReference type="Gene3D" id="1.20.120.430">
    <property type="entry name" value="tRNA modification GTPase MnmE domain 2"/>
    <property type="match status" value="1"/>
</dbReference>
<keyword evidence="5 9" id="KW-0378">Hydrolase</keyword>
<comment type="subunit">
    <text evidence="9">Homodimer. Heterotetramer of two MnmE and two MnmG subunits.</text>
</comment>
<evidence type="ECO:0000256" key="3">
    <source>
        <dbReference type="ARBA" id="ARBA00022723"/>
    </source>
</evidence>
<comment type="cofactor">
    <cofactor evidence="9">
        <name>K(+)</name>
        <dbReference type="ChEBI" id="CHEBI:29103"/>
    </cofactor>
    <text evidence="9">Binds 1 potassium ion per subunit.</text>
</comment>
<dbReference type="GO" id="GO:0005829">
    <property type="term" value="C:cytosol"/>
    <property type="evidence" value="ECO:0007669"/>
    <property type="project" value="TreeGrafter"/>
</dbReference>
<dbReference type="PRINTS" id="PR00326">
    <property type="entry name" value="GTP1OBG"/>
</dbReference>
<evidence type="ECO:0000256" key="1">
    <source>
        <dbReference type="ARBA" id="ARBA00011043"/>
    </source>
</evidence>
<dbReference type="FunFam" id="3.30.1360.120:FF:000003">
    <property type="entry name" value="tRNA modification GTPase MnmE"/>
    <property type="match status" value="1"/>
</dbReference>
<feature type="binding site" evidence="9">
    <location>
        <position position="256"/>
    </location>
    <ligand>
        <name>K(+)</name>
        <dbReference type="ChEBI" id="CHEBI:29103"/>
    </ligand>
</feature>
<dbReference type="AlphaFoldDB" id="A0A953LD18"/>
<feature type="binding site" evidence="9">
    <location>
        <position position="257"/>
    </location>
    <ligand>
        <name>Mg(2+)</name>
        <dbReference type="ChEBI" id="CHEBI:18420"/>
    </ligand>
</feature>
<dbReference type="EMBL" id="JAHVHU010000023">
    <property type="protein sequence ID" value="MBY5960101.1"/>
    <property type="molecule type" value="Genomic_DNA"/>
</dbReference>
<dbReference type="Gene3D" id="3.30.1360.120">
    <property type="entry name" value="Probable tRNA modification gtpase trme, domain 1"/>
    <property type="match status" value="1"/>
</dbReference>
<feature type="binding site" evidence="9">
    <location>
        <position position="26"/>
    </location>
    <ligand>
        <name>(6S)-5-formyl-5,6,7,8-tetrahydrofolate</name>
        <dbReference type="ChEBI" id="CHEBI:57457"/>
    </ligand>
</feature>
<sequence length="463" mass="51526">MKNTSLNDTIVAVATPPGEGALAIIRLSGPESFPIVDNLFRNKDLSRAESHTLHYGTLYKENGEILDEVVVSLFRNPRSYTGEDVVEVSCHGSSFIIQQIMETCIGAGARMANPGEFTMRAFLHGKMDLSQAEAVADLIASESKGAHDLALKQMRGGFSEEIKKLREELIQFASLIELELDFSEEDVEFANRDDLKSLIRDILKYIRSLKDSFQLGNVIKTGVSTAIIGRPNAGKSTLLNTILREDRAIVSDIAGTTRDTIESYFNIDGIRFRLIDTAGIREAEDTIERIGVERSLKEMESSSLVLYIFDATELDPVQLVEELEKYPLGDKNLLIIANKMDLNPYLKPEEYYSGDLIRKDNFITLSAINEMNIPYLQEKMVEKALLGVPGQDDAIISNSRHYEALLRSENSLQQALDNLSSGITGDFVAMDIRHALQALGEITGEVTTDDLLDKIFRDFCIGK</sequence>
<protein>
    <recommendedName>
        <fullName evidence="9">tRNA modification GTPase MnmE</fullName>
        <ecNumber evidence="9">3.6.-.-</ecNumber>
    </recommendedName>
</protein>